<evidence type="ECO:0000313" key="3">
    <source>
        <dbReference type="Proteomes" id="UP000281547"/>
    </source>
</evidence>
<dbReference type="AlphaFoldDB" id="A0A433XFU9"/>
<dbReference type="InterPro" id="IPR036291">
    <property type="entry name" value="NAD(P)-bd_dom_sf"/>
</dbReference>
<dbReference type="PANTHER" id="PTHR43245">
    <property type="entry name" value="BIFUNCTIONAL POLYMYXIN RESISTANCE PROTEIN ARNA"/>
    <property type="match status" value="1"/>
</dbReference>
<sequence length="285" mass="31830">MLGHDVIAQRQRRGVMPEILITGGAGMIGRKLAAHFDTLGWPVRRLDIRNGGDDSVEIADFADWDGGWVDRFAGVDTVVHLAANPDPEASWSSIERDNIDLTLNVYEAAVRHKVRRLIFASSNWTMAGHRFESGPLSPTGEVSPVNAYGVSKWIGERLGKNYAEKHDLSVVCFRIGYCQHEEPNAPGPHMGWGIWGQQMWLSYRDLLQAYEKAVTAPDSLKFTVLNLMSDNEGMRWALGPTRDAIGYVPQDSATPVETEEMARYRDALAGEEAQRRAIYKRTFGI</sequence>
<evidence type="ECO:0000259" key="1">
    <source>
        <dbReference type="Pfam" id="PF01370"/>
    </source>
</evidence>
<dbReference type="PANTHER" id="PTHR43245:SF55">
    <property type="entry name" value="NAD(P)-BINDING DOMAIN-CONTAINING PROTEIN"/>
    <property type="match status" value="1"/>
</dbReference>
<dbReference type="Pfam" id="PF01370">
    <property type="entry name" value="Epimerase"/>
    <property type="match status" value="1"/>
</dbReference>
<reference evidence="2 3" key="1">
    <citation type="journal article" date="2016" name="Int. J. Syst. Evol. Microbiol.">
        <title>Arsenicitalea aurantiaca gen. nov., sp. nov., a new member of the family Hyphomicrobiaceae, isolated from high-arsenic sediment.</title>
        <authorList>
            <person name="Mu Y."/>
            <person name="Zhou L."/>
            <person name="Zeng X.C."/>
            <person name="Liu L."/>
            <person name="Pan Y."/>
            <person name="Chen X."/>
            <person name="Wang J."/>
            <person name="Li S."/>
            <person name="Li W.J."/>
            <person name="Wang Y."/>
        </authorList>
    </citation>
    <scope>NUCLEOTIDE SEQUENCE [LARGE SCALE GENOMIC DNA]</scope>
    <source>
        <strain evidence="2 3">42-50</strain>
    </source>
</reference>
<organism evidence="2 3">
    <name type="scientific">Arsenicitalea aurantiaca</name>
    <dbReference type="NCBI Taxonomy" id="1783274"/>
    <lineage>
        <taxon>Bacteria</taxon>
        <taxon>Pseudomonadati</taxon>
        <taxon>Pseudomonadota</taxon>
        <taxon>Alphaproteobacteria</taxon>
        <taxon>Hyphomicrobiales</taxon>
        <taxon>Devosiaceae</taxon>
        <taxon>Arsenicitalea</taxon>
    </lineage>
</organism>
<dbReference type="InterPro" id="IPR001509">
    <property type="entry name" value="Epimerase_deHydtase"/>
</dbReference>
<dbReference type="EMBL" id="RZNJ01000002">
    <property type="protein sequence ID" value="RUT32963.1"/>
    <property type="molecule type" value="Genomic_DNA"/>
</dbReference>
<feature type="domain" description="NAD-dependent epimerase/dehydratase" evidence="1">
    <location>
        <begin position="19"/>
        <end position="175"/>
    </location>
</feature>
<evidence type="ECO:0000313" key="2">
    <source>
        <dbReference type="EMBL" id="RUT32963.1"/>
    </source>
</evidence>
<dbReference type="Proteomes" id="UP000281547">
    <property type="component" value="Unassembled WGS sequence"/>
</dbReference>
<dbReference type="CDD" id="cd08946">
    <property type="entry name" value="SDR_e"/>
    <property type="match status" value="1"/>
</dbReference>
<dbReference type="SUPFAM" id="SSF51735">
    <property type="entry name" value="NAD(P)-binding Rossmann-fold domains"/>
    <property type="match status" value="1"/>
</dbReference>
<accession>A0A433XFU9</accession>
<gene>
    <name evidence="2" type="ORF">EMQ25_07495</name>
</gene>
<name>A0A433XFU9_9HYPH</name>
<dbReference type="InterPro" id="IPR050177">
    <property type="entry name" value="Lipid_A_modif_metabolic_enz"/>
</dbReference>
<protein>
    <submittedName>
        <fullName evidence="2">NAD(P)-dependent oxidoreductase</fullName>
    </submittedName>
</protein>
<keyword evidence="3" id="KW-1185">Reference proteome</keyword>
<proteinExistence type="predicted"/>
<comment type="caution">
    <text evidence="2">The sequence shown here is derived from an EMBL/GenBank/DDBJ whole genome shotgun (WGS) entry which is preliminary data.</text>
</comment>
<dbReference type="Gene3D" id="3.40.50.720">
    <property type="entry name" value="NAD(P)-binding Rossmann-like Domain"/>
    <property type="match status" value="1"/>
</dbReference>